<proteinExistence type="predicted"/>
<dbReference type="EMBL" id="CM001487">
    <property type="protein sequence ID" value="EIM58026.1"/>
    <property type="molecule type" value="Genomic_DNA"/>
</dbReference>
<feature type="domain" description="Methyltransferase FkbM" evidence="1">
    <location>
        <begin position="272"/>
        <end position="345"/>
    </location>
</feature>
<gene>
    <name evidence="2" type="ORF">EubceDRAFT1_2278</name>
</gene>
<dbReference type="SUPFAM" id="SSF53335">
    <property type="entry name" value="S-adenosyl-L-methionine-dependent methyltransferases"/>
    <property type="match status" value="1"/>
</dbReference>
<name>I5AW53_EUBC6</name>
<dbReference type="Gene3D" id="3.40.50.720">
    <property type="entry name" value="NAD(P)-binding Rossmann-like Domain"/>
    <property type="match status" value="1"/>
</dbReference>
<keyword evidence="3" id="KW-1185">Reference proteome</keyword>
<protein>
    <recommendedName>
        <fullName evidence="1">Methyltransferase FkbM domain-containing protein</fullName>
    </recommendedName>
</protein>
<dbReference type="InterPro" id="IPR029063">
    <property type="entry name" value="SAM-dependent_MTases_sf"/>
</dbReference>
<dbReference type="eggNOG" id="ENOG503044V">
    <property type="taxonomic scope" value="Bacteria"/>
</dbReference>
<evidence type="ECO:0000313" key="3">
    <source>
        <dbReference type="Proteomes" id="UP000005753"/>
    </source>
</evidence>
<organism evidence="2 3">
    <name type="scientific">Eubacterium cellulosolvens (strain ATCC 43171 / JCM 9499 / 6)</name>
    <name type="common">Cillobacterium cellulosolvens</name>
    <dbReference type="NCBI Taxonomy" id="633697"/>
    <lineage>
        <taxon>Bacteria</taxon>
        <taxon>Bacillati</taxon>
        <taxon>Bacillota</taxon>
        <taxon>Clostridia</taxon>
        <taxon>Eubacteriales</taxon>
        <taxon>Eubacteriaceae</taxon>
        <taxon>Eubacterium</taxon>
    </lineage>
</organism>
<dbReference type="STRING" id="633697.EubceDRAFT1_2278"/>
<dbReference type="Pfam" id="PF05050">
    <property type="entry name" value="Methyltransf_21"/>
    <property type="match status" value="1"/>
</dbReference>
<dbReference type="HOGENOM" id="CLU_061139_0_0_9"/>
<dbReference type="Proteomes" id="UP000005753">
    <property type="component" value="Chromosome"/>
</dbReference>
<reference evidence="2 3" key="1">
    <citation type="submission" date="2010-08" db="EMBL/GenBank/DDBJ databases">
        <authorList>
            <consortium name="US DOE Joint Genome Institute (JGI-PGF)"/>
            <person name="Lucas S."/>
            <person name="Copeland A."/>
            <person name="Lapidus A."/>
            <person name="Cheng J.-F."/>
            <person name="Bruce D."/>
            <person name="Goodwin L."/>
            <person name="Pitluck S."/>
            <person name="Land M.L."/>
            <person name="Hauser L."/>
            <person name="Chang Y.-J."/>
            <person name="Anderson I.J."/>
            <person name="Johnson E."/>
            <person name="Mulhopadhyay B."/>
            <person name="Kyrpides N."/>
            <person name="Woyke T.J."/>
        </authorList>
    </citation>
    <scope>NUCLEOTIDE SEQUENCE [LARGE SCALE GENOMIC DNA]</scope>
    <source>
        <strain evidence="2 3">6</strain>
    </source>
</reference>
<accession>I5AW53</accession>
<evidence type="ECO:0000259" key="1">
    <source>
        <dbReference type="Pfam" id="PF05050"/>
    </source>
</evidence>
<evidence type="ECO:0000313" key="2">
    <source>
        <dbReference type="EMBL" id="EIM58026.1"/>
    </source>
</evidence>
<reference evidence="2 3" key="2">
    <citation type="submission" date="2012-02" db="EMBL/GenBank/DDBJ databases">
        <title>Improved High-Quality Draft sequence of Eubacterium cellulosolvens 6.</title>
        <authorList>
            <consortium name="US DOE Joint Genome Institute"/>
            <person name="Lucas S."/>
            <person name="Han J."/>
            <person name="Lapidus A."/>
            <person name="Cheng J.-F."/>
            <person name="Goodwin L."/>
            <person name="Pitluck S."/>
            <person name="Peters L."/>
            <person name="Mikhailova N."/>
            <person name="Gu W."/>
            <person name="Detter J.C."/>
            <person name="Han C."/>
            <person name="Tapia R."/>
            <person name="Land M."/>
            <person name="Hauser L."/>
            <person name="Kyrpides N."/>
            <person name="Ivanova N."/>
            <person name="Pagani I."/>
            <person name="Johnson E."/>
            <person name="Mukhopadhyay B."/>
            <person name="Anderson I."/>
            <person name="Woyke T."/>
        </authorList>
    </citation>
    <scope>NUCLEOTIDE SEQUENCE [LARGE SCALE GENOMIC DNA]</scope>
    <source>
        <strain evidence="2 3">6</strain>
    </source>
</reference>
<dbReference type="Gene3D" id="3.40.50.150">
    <property type="entry name" value="Vaccinia Virus protein VP39"/>
    <property type="match status" value="1"/>
</dbReference>
<dbReference type="InterPro" id="IPR006342">
    <property type="entry name" value="FkbM_mtfrase"/>
</dbReference>
<dbReference type="AlphaFoldDB" id="I5AW53"/>
<sequence length="382" mass="44553">MRKWMDSGMGICNETNIYLYGLGQCSKSFIDWLNGFESDIKIVGALDSFSKEGGNYYGIHIVSIDSLKETDVVVIAIGSIDSVSEIKTRLIYTRGIKEKCIYHYLDFIQEVRKKRIIEKYQKENREEYREVIEFLKAGNPLTVRNLYANPNKTEYRVFRDDRIPYPYINYLGKKLYLPSDFPFEKDYDGNPIVINIVENDQYDNSPHLYMKENHQFKGGVLIDAGVAEGNFALKYVDNADKIFLIESDKKWLNVLQYTFAPYKDKVIIVPKRLGRKDNREEITIDSIIGDNECDFIKMDIEGSEPDALLGGIETLRKNNIKLSICAYHQRYDEKYIRFILESLGYDTEVSHGFMFFQHDDDIDISLDFRRGIVYGKKNKRET</sequence>